<keyword evidence="3" id="KW-1185">Reference proteome</keyword>
<proteinExistence type="predicted"/>
<feature type="transmembrane region" description="Helical" evidence="1">
    <location>
        <begin position="82"/>
        <end position="102"/>
    </location>
</feature>
<name>A0A223S6C1_9ACTN</name>
<evidence type="ECO:0000313" key="2">
    <source>
        <dbReference type="EMBL" id="ASU83674.1"/>
    </source>
</evidence>
<dbReference type="KEGG" id="ngv:CDO52_13520"/>
<evidence type="ECO:0000256" key="1">
    <source>
        <dbReference type="SAM" id="Phobius"/>
    </source>
</evidence>
<protein>
    <recommendedName>
        <fullName evidence="4">Phosphoesterase PA-phosphatase</fullName>
    </recommendedName>
</protein>
<keyword evidence="1" id="KW-0812">Transmembrane</keyword>
<feature type="transmembrane region" description="Helical" evidence="1">
    <location>
        <begin position="57"/>
        <end position="76"/>
    </location>
</feature>
<keyword evidence="1" id="KW-0472">Membrane</keyword>
<organism evidence="2 3">
    <name type="scientific">Nocardiopsis gilva YIM 90087</name>
    <dbReference type="NCBI Taxonomy" id="1235441"/>
    <lineage>
        <taxon>Bacteria</taxon>
        <taxon>Bacillati</taxon>
        <taxon>Actinomycetota</taxon>
        <taxon>Actinomycetes</taxon>
        <taxon>Streptosporangiales</taxon>
        <taxon>Nocardiopsidaceae</taxon>
        <taxon>Nocardiopsis</taxon>
    </lineage>
</organism>
<sequence length="171" mass="17858">MGLLIGLDAAPTTLQGLLWGGLAILFGAVFPMGFVLLGVKRGSWSDHHVPDRAVRRWPLAVSALSSAGGLAVLTLLGAPQEMIALTVGWTVALVVMAVITVAARWKISMHSMAITIATTGLAAVHPAAVATWPLVLLVGWSRLHLRHHTLTQLVAGALVGAAAMVVFALLR</sequence>
<feature type="transmembrane region" description="Helical" evidence="1">
    <location>
        <begin position="114"/>
        <end position="138"/>
    </location>
</feature>
<gene>
    <name evidence="2" type="ORF">CDO52_13520</name>
</gene>
<dbReference type="Proteomes" id="UP000215005">
    <property type="component" value="Chromosome"/>
</dbReference>
<reference evidence="2 3" key="1">
    <citation type="submission" date="2017-08" db="EMBL/GenBank/DDBJ databases">
        <title>The complete genome sequence of Nocardiopsis gilva YIM 90087.</title>
        <authorList>
            <person name="Yin M."/>
            <person name="Tang S."/>
        </authorList>
    </citation>
    <scope>NUCLEOTIDE SEQUENCE [LARGE SCALE GENOMIC DNA]</scope>
    <source>
        <strain evidence="2 3">YIM 90087</strain>
    </source>
</reference>
<feature type="transmembrane region" description="Helical" evidence="1">
    <location>
        <begin position="150"/>
        <end position="170"/>
    </location>
</feature>
<dbReference type="AlphaFoldDB" id="A0A223S6C1"/>
<evidence type="ECO:0008006" key="4">
    <source>
        <dbReference type="Google" id="ProtNLM"/>
    </source>
</evidence>
<evidence type="ECO:0000313" key="3">
    <source>
        <dbReference type="Proteomes" id="UP000215005"/>
    </source>
</evidence>
<dbReference type="EMBL" id="CP022753">
    <property type="protein sequence ID" value="ASU83674.1"/>
    <property type="molecule type" value="Genomic_DNA"/>
</dbReference>
<accession>A0A223S6C1</accession>
<keyword evidence="1" id="KW-1133">Transmembrane helix</keyword>
<feature type="transmembrane region" description="Helical" evidence="1">
    <location>
        <begin position="17"/>
        <end position="37"/>
    </location>
</feature>